<keyword evidence="3 6" id="KW-0479">Metal-binding</keyword>
<evidence type="ECO:0000256" key="6">
    <source>
        <dbReference type="RuleBase" id="RU003820"/>
    </source>
</evidence>
<dbReference type="PROSITE" id="PS00202">
    <property type="entry name" value="RUBREDOXIN"/>
    <property type="match status" value="1"/>
</dbReference>
<dbReference type="RefSeq" id="WP_378999915.1">
    <property type="nucleotide sequence ID" value="NZ_JBHSMT010000029.1"/>
</dbReference>
<sequence>MLDTPVAYKTLMCLVCGWIYSEKDGEPDEGLAPGTRWDDIPDSWVCPECGVGKIDFTMVEI</sequence>
<gene>
    <name evidence="8" type="ORF">ACFPM8_19105</name>
</gene>
<dbReference type="Proteomes" id="UP001596045">
    <property type="component" value="Unassembled WGS sequence"/>
</dbReference>
<proteinExistence type="inferred from homology"/>
<dbReference type="CDD" id="cd00730">
    <property type="entry name" value="rubredoxin"/>
    <property type="match status" value="1"/>
</dbReference>
<evidence type="ECO:0000313" key="8">
    <source>
        <dbReference type="EMBL" id="MFC5476076.1"/>
    </source>
</evidence>
<keyword evidence="4 6" id="KW-0249">Electron transport</keyword>
<comment type="cofactor">
    <cofactor evidence="1 6">
        <name>Fe(3+)</name>
        <dbReference type="ChEBI" id="CHEBI:29034"/>
    </cofactor>
</comment>
<comment type="caution">
    <text evidence="8">The sequence shown here is derived from an EMBL/GenBank/DDBJ whole genome shotgun (WGS) entry which is preliminary data.</text>
</comment>
<dbReference type="Pfam" id="PF00301">
    <property type="entry name" value="Rubredoxin"/>
    <property type="match status" value="1"/>
</dbReference>
<evidence type="ECO:0000256" key="4">
    <source>
        <dbReference type="ARBA" id="ARBA00022982"/>
    </source>
</evidence>
<dbReference type="InterPro" id="IPR050526">
    <property type="entry name" value="Rubredoxin_ET"/>
</dbReference>
<dbReference type="PANTHER" id="PTHR47627:SF1">
    <property type="entry name" value="RUBREDOXIN-1-RELATED"/>
    <property type="match status" value="1"/>
</dbReference>
<protein>
    <recommendedName>
        <fullName evidence="6">Rubredoxin</fullName>
    </recommendedName>
</protein>
<reference evidence="9" key="1">
    <citation type="journal article" date="2019" name="Int. J. Syst. Evol. Microbiol.">
        <title>The Global Catalogue of Microorganisms (GCM) 10K type strain sequencing project: providing services to taxonomists for standard genome sequencing and annotation.</title>
        <authorList>
            <consortium name="The Broad Institute Genomics Platform"/>
            <consortium name="The Broad Institute Genome Sequencing Center for Infectious Disease"/>
            <person name="Wu L."/>
            <person name="Ma J."/>
        </authorList>
    </citation>
    <scope>NUCLEOTIDE SEQUENCE [LARGE SCALE GENOMIC DNA]</scope>
    <source>
        <strain evidence="9">JCM 17066</strain>
    </source>
</reference>
<dbReference type="PROSITE" id="PS50903">
    <property type="entry name" value="RUBREDOXIN_LIKE"/>
    <property type="match status" value="1"/>
</dbReference>
<accession>A0ABW0MGL5</accession>
<feature type="domain" description="Rubredoxin-like" evidence="7">
    <location>
        <begin position="8"/>
        <end position="59"/>
    </location>
</feature>
<dbReference type="EMBL" id="JBHSMT010000029">
    <property type="protein sequence ID" value="MFC5476076.1"/>
    <property type="molecule type" value="Genomic_DNA"/>
</dbReference>
<keyword evidence="5 6" id="KW-0408">Iron</keyword>
<evidence type="ECO:0000256" key="1">
    <source>
        <dbReference type="ARBA" id="ARBA00001965"/>
    </source>
</evidence>
<evidence type="ECO:0000256" key="2">
    <source>
        <dbReference type="ARBA" id="ARBA00022448"/>
    </source>
</evidence>
<evidence type="ECO:0000256" key="3">
    <source>
        <dbReference type="ARBA" id="ARBA00022723"/>
    </source>
</evidence>
<keyword evidence="9" id="KW-1185">Reference proteome</keyword>
<dbReference type="InterPro" id="IPR018527">
    <property type="entry name" value="Rubredoxin_Fe_BS"/>
</dbReference>
<evidence type="ECO:0000313" key="9">
    <source>
        <dbReference type="Proteomes" id="UP001596045"/>
    </source>
</evidence>
<dbReference type="InterPro" id="IPR024935">
    <property type="entry name" value="Rubredoxin_dom"/>
</dbReference>
<evidence type="ECO:0000256" key="5">
    <source>
        <dbReference type="ARBA" id="ARBA00023004"/>
    </source>
</evidence>
<dbReference type="PANTHER" id="PTHR47627">
    <property type="entry name" value="RUBREDOXIN"/>
    <property type="match status" value="1"/>
</dbReference>
<dbReference type="InterPro" id="IPR024934">
    <property type="entry name" value="Rubredoxin-like_dom"/>
</dbReference>
<organism evidence="8 9">
    <name type="scientific">Paraherbaspirillum soli</name>
    <dbReference type="NCBI Taxonomy" id="631222"/>
    <lineage>
        <taxon>Bacteria</taxon>
        <taxon>Pseudomonadati</taxon>
        <taxon>Pseudomonadota</taxon>
        <taxon>Betaproteobacteria</taxon>
        <taxon>Burkholderiales</taxon>
        <taxon>Oxalobacteraceae</taxon>
        <taxon>Paraherbaspirillum</taxon>
    </lineage>
</organism>
<dbReference type="SUPFAM" id="SSF57802">
    <property type="entry name" value="Rubredoxin-like"/>
    <property type="match status" value="1"/>
</dbReference>
<name>A0ABW0MGL5_9BURK</name>
<dbReference type="Gene3D" id="2.20.28.10">
    <property type="match status" value="1"/>
</dbReference>
<evidence type="ECO:0000259" key="7">
    <source>
        <dbReference type="PROSITE" id="PS50903"/>
    </source>
</evidence>
<dbReference type="PRINTS" id="PR00163">
    <property type="entry name" value="RUBREDOXIN"/>
</dbReference>
<comment type="similarity">
    <text evidence="6">Belongs to the rubredoxin family.</text>
</comment>
<keyword evidence="2" id="KW-0813">Transport</keyword>